<dbReference type="AlphaFoldDB" id="A0A975P858"/>
<proteinExistence type="predicted"/>
<evidence type="ECO:0000313" key="4">
    <source>
        <dbReference type="Proteomes" id="UP000679352"/>
    </source>
</evidence>
<feature type="region of interest" description="Disordered" evidence="1">
    <location>
        <begin position="32"/>
        <end position="56"/>
    </location>
</feature>
<organism evidence="3 4">
    <name type="scientific">Gemmobacter fulvus</name>
    <dbReference type="NCBI Taxonomy" id="2840474"/>
    <lineage>
        <taxon>Bacteria</taxon>
        <taxon>Pseudomonadati</taxon>
        <taxon>Pseudomonadota</taxon>
        <taxon>Alphaproteobacteria</taxon>
        <taxon>Rhodobacterales</taxon>
        <taxon>Paracoccaceae</taxon>
        <taxon>Gemmobacter</taxon>
    </lineage>
</organism>
<feature type="compositionally biased region" description="Polar residues" evidence="1">
    <location>
        <begin position="40"/>
        <end position="50"/>
    </location>
</feature>
<evidence type="ECO:0000256" key="1">
    <source>
        <dbReference type="SAM" id="MobiDB-lite"/>
    </source>
</evidence>
<dbReference type="EMBL" id="CP076361">
    <property type="protein sequence ID" value="QWK91630.1"/>
    <property type="molecule type" value="Genomic_DNA"/>
</dbReference>
<feature type="signal peptide" evidence="2">
    <location>
        <begin position="1"/>
        <end position="18"/>
    </location>
</feature>
<keyword evidence="2" id="KW-0732">Signal</keyword>
<reference evidence="3" key="1">
    <citation type="submission" date="2021-06" db="EMBL/GenBank/DDBJ databases">
        <title>Direct submission.</title>
        <authorList>
            <person name="Lee C.-S."/>
            <person name="Jin L."/>
        </authorList>
    </citation>
    <scope>NUCLEOTIDE SEQUENCE</scope>
    <source>
        <strain evidence="3">Con5</strain>
    </source>
</reference>
<protein>
    <submittedName>
        <fullName evidence="3">Uncharacterized protein</fullName>
    </submittedName>
</protein>
<evidence type="ECO:0000313" key="3">
    <source>
        <dbReference type="EMBL" id="QWK91630.1"/>
    </source>
</evidence>
<gene>
    <name evidence="3" type="ORF">KM031_07105</name>
</gene>
<dbReference type="Proteomes" id="UP000679352">
    <property type="component" value="Chromosome"/>
</dbReference>
<keyword evidence="4" id="KW-1185">Reference proteome</keyword>
<dbReference type="RefSeq" id="WP_215503820.1">
    <property type="nucleotide sequence ID" value="NZ_CP076361.1"/>
</dbReference>
<sequence>MTRLLTLLMLCAAAPAAATGITFDLPRLTWPETPAEPVTQGCQSPATVSPTCGAER</sequence>
<evidence type="ECO:0000256" key="2">
    <source>
        <dbReference type="SAM" id="SignalP"/>
    </source>
</evidence>
<feature type="chain" id="PRO_5037080288" evidence="2">
    <location>
        <begin position="19"/>
        <end position="56"/>
    </location>
</feature>
<name>A0A975P858_9RHOB</name>
<dbReference type="KEGG" id="gfu:KM031_07105"/>
<accession>A0A975P858</accession>